<keyword evidence="1" id="KW-0479">Metal-binding</keyword>
<feature type="region of interest" description="Disordered" evidence="2">
    <location>
        <begin position="435"/>
        <end position="456"/>
    </location>
</feature>
<dbReference type="GO" id="GO:0003676">
    <property type="term" value="F:nucleic acid binding"/>
    <property type="evidence" value="ECO:0007669"/>
    <property type="project" value="InterPro"/>
</dbReference>
<dbReference type="AlphaFoldDB" id="B8AWH6"/>
<proteinExistence type="predicted"/>
<dbReference type="InterPro" id="IPR025836">
    <property type="entry name" value="Zn_knuckle_CX2CX4HX4C"/>
</dbReference>
<dbReference type="Pfam" id="PF14111">
    <property type="entry name" value="DUF4283"/>
    <property type="match status" value="1"/>
</dbReference>
<dbReference type="EMBL" id="CM000130">
    <property type="protein sequence ID" value="EEC79648.1"/>
    <property type="molecule type" value="Genomic_DNA"/>
</dbReference>
<dbReference type="GO" id="GO:0008270">
    <property type="term" value="F:zinc ion binding"/>
    <property type="evidence" value="ECO:0007669"/>
    <property type="project" value="UniProtKB-KW"/>
</dbReference>
<feature type="compositionally biased region" description="Low complexity" evidence="2">
    <location>
        <begin position="337"/>
        <end position="346"/>
    </location>
</feature>
<dbReference type="PANTHER" id="PTHR31286">
    <property type="entry name" value="GLYCINE-RICH CELL WALL STRUCTURAL PROTEIN 1.8-LIKE"/>
    <property type="match status" value="1"/>
</dbReference>
<feature type="region of interest" description="Disordered" evidence="2">
    <location>
        <begin position="332"/>
        <end position="367"/>
    </location>
</feature>
<dbReference type="PROSITE" id="PS50158">
    <property type="entry name" value="ZF_CCHC"/>
    <property type="match status" value="1"/>
</dbReference>
<dbReference type="Pfam" id="PF14392">
    <property type="entry name" value="zf-CCHC_4"/>
    <property type="match status" value="1"/>
</dbReference>
<reference evidence="4 5" key="1">
    <citation type="journal article" date="2005" name="PLoS Biol.">
        <title>The genomes of Oryza sativa: a history of duplications.</title>
        <authorList>
            <person name="Yu J."/>
            <person name="Wang J."/>
            <person name="Lin W."/>
            <person name="Li S."/>
            <person name="Li H."/>
            <person name="Zhou J."/>
            <person name="Ni P."/>
            <person name="Dong W."/>
            <person name="Hu S."/>
            <person name="Zeng C."/>
            <person name="Zhang J."/>
            <person name="Zhang Y."/>
            <person name="Li R."/>
            <person name="Xu Z."/>
            <person name="Li S."/>
            <person name="Li X."/>
            <person name="Zheng H."/>
            <person name="Cong L."/>
            <person name="Lin L."/>
            <person name="Yin J."/>
            <person name="Geng J."/>
            <person name="Li G."/>
            <person name="Shi J."/>
            <person name="Liu J."/>
            <person name="Lv H."/>
            <person name="Li J."/>
            <person name="Wang J."/>
            <person name="Deng Y."/>
            <person name="Ran L."/>
            <person name="Shi X."/>
            <person name="Wang X."/>
            <person name="Wu Q."/>
            <person name="Li C."/>
            <person name="Ren X."/>
            <person name="Wang J."/>
            <person name="Wang X."/>
            <person name="Li D."/>
            <person name="Liu D."/>
            <person name="Zhang X."/>
            <person name="Ji Z."/>
            <person name="Zhao W."/>
            <person name="Sun Y."/>
            <person name="Zhang Z."/>
            <person name="Bao J."/>
            <person name="Han Y."/>
            <person name="Dong L."/>
            <person name="Ji J."/>
            <person name="Chen P."/>
            <person name="Wu S."/>
            <person name="Liu J."/>
            <person name="Xiao Y."/>
            <person name="Bu D."/>
            <person name="Tan J."/>
            <person name="Yang L."/>
            <person name="Ye C."/>
            <person name="Zhang J."/>
            <person name="Xu J."/>
            <person name="Zhou Y."/>
            <person name="Yu Y."/>
            <person name="Zhang B."/>
            <person name="Zhuang S."/>
            <person name="Wei H."/>
            <person name="Liu B."/>
            <person name="Lei M."/>
            <person name="Yu H."/>
            <person name="Li Y."/>
            <person name="Xu H."/>
            <person name="Wei S."/>
            <person name="He X."/>
            <person name="Fang L."/>
            <person name="Zhang Z."/>
            <person name="Zhang Y."/>
            <person name="Huang X."/>
            <person name="Su Z."/>
            <person name="Tong W."/>
            <person name="Li J."/>
            <person name="Tong Z."/>
            <person name="Li S."/>
            <person name="Ye J."/>
            <person name="Wang L."/>
            <person name="Fang L."/>
            <person name="Lei T."/>
            <person name="Chen C."/>
            <person name="Chen H."/>
            <person name="Xu Z."/>
            <person name="Li H."/>
            <person name="Huang H."/>
            <person name="Zhang F."/>
            <person name="Xu H."/>
            <person name="Li N."/>
            <person name="Zhao C."/>
            <person name="Li S."/>
            <person name="Dong L."/>
            <person name="Huang Y."/>
            <person name="Li L."/>
            <person name="Xi Y."/>
            <person name="Qi Q."/>
            <person name="Li W."/>
            <person name="Zhang B."/>
            <person name="Hu W."/>
            <person name="Zhang Y."/>
            <person name="Tian X."/>
            <person name="Jiao Y."/>
            <person name="Liang X."/>
            <person name="Jin J."/>
            <person name="Gao L."/>
            <person name="Zheng W."/>
            <person name="Hao B."/>
            <person name="Liu S."/>
            <person name="Wang W."/>
            <person name="Yuan L."/>
            <person name="Cao M."/>
            <person name="McDermott J."/>
            <person name="Samudrala R."/>
            <person name="Wang J."/>
            <person name="Wong G.K."/>
            <person name="Yang H."/>
        </authorList>
    </citation>
    <scope>NUCLEOTIDE SEQUENCE [LARGE SCALE GENOMIC DNA]</scope>
    <source>
        <strain evidence="5">cv. 93-11</strain>
    </source>
</reference>
<keyword evidence="1" id="KW-0862">Zinc</keyword>
<gene>
    <name evidence="4" type="ORF">OsI_20883</name>
</gene>
<sequence length="456" mass="50793">MASAGGGGEKGIITGMITCPKLPEGAMILQTNQTLALSAAVSKEDQQDKAAQEKMADLHLGADPQNSTKQGPMAFTEGEIHDEEEDIVEVYIDEEEIKNTDKWTVLARFYSIRTPNQVALFEDMSRAWRLRSDMNYKSLRDNLFIIAFSNEGDFKFVTQGGPWLHRGDALLVAEFNGLTSPSNIPLEVVPIWIRIYDLPLVLMTKARGELYGSKFGRVREVDVEADGRNRHDFFRIRVDLPVTKPLKSKIAIKINVHGSEEIKRFDVRYERIPYFCFFCGFIGHSDKDCDKKGVNTAAPFRFSAELRCSPLKPFDRKVSRVKATNQSGASRRLVFRGAGSAGSSSSRKAQEEQWDEAIPQRADDHDGFETREKAGDVTIDEQLAHQTDKLNVSERAVQEGIGKGKALSSVEEKGKVGMVMAFQGEMIPAMKDLHLPASFGEESTEETSSATQEKDS</sequence>
<accession>B8AWH6</accession>
<dbReference type="STRING" id="39946.B8AWH6"/>
<dbReference type="OMA" id="WDEREST"/>
<dbReference type="HOGENOM" id="CLU_048360_0_0_1"/>
<keyword evidence="5" id="KW-1185">Reference proteome</keyword>
<dbReference type="InterPro" id="IPR001878">
    <property type="entry name" value="Znf_CCHC"/>
</dbReference>
<evidence type="ECO:0000313" key="4">
    <source>
        <dbReference type="EMBL" id="EEC79648.1"/>
    </source>
</evidence>
<feature type="domain" description="CCHC-type" evidence="3">
    <location>
        <begin position="276"/>
        <end position="291"/>
    </location>
</feature>
<feature type="compositionally biased region" description="Low complexity" evidence="2">
    <location>
        <begin position="446"/>
        <end position="456"/>
    </location>
</feature>
<evidence type="ECO:0000313" key="5">
    <source>
        <dbReference type="Proteomes" id="UP000007015"/>
    </source>
</evidence>
<evidence type="ECO:0000259" key="3">
    <source>
        <dbReference type="PROSITE" id="PS50158"/>
    </source>
</evidence>
<dbReference type="Proteomes" id="UP000007015">
    <property type="component" value="Chromosome 5"/>
</dbReference>
<protein>
    <recommendedName>
        <fullName evidence="3">CCHC-type domain-containing protein</fullName>
    </recommendedName>
</protein>
<keyword evidence="1" id="KW-0863">Zinc-finger</keyword>
<dbReference type="InterPro" id="IPR025558">
    <property type="entry name" value="DUF4283"/>
</dbReference>
<dbReference type="InterPro" id="IPR040256">
    <property type="entry name" value="At4g02000-like"/>
</dbReference>
<organism evidence="4 5">
    <name type="scientific">Oryza sativa subsp. indica</name>
    <name type="common">Rice</name>
    <dbReference type="NCBI Taxonomy" id="39946"/>
    <lineage>
        <taxon>Eukaryota</taxon>
        <taxon>Viridiplantae</taxon>
        <taxon>Streptophyta</taxon>
        <taxon>Embryophyta</taxon>
        <taxon>Tracheophyta</taxon>
        <taxon>Spermatophyta</taxon>
        <taxon>Magnoliopsida</taxon>
        <taxon>Liliopsida</taxon>
        <taxon>Poales</taxon>
        <taxon>Poaceae</taxon>
        <taxon>BOP clade</taxon>
        <taxon>Oryzoideae</taxon>
        <taxon>Oryzeae</taxon>
        <taxon>Oryzinae</taxon>
        <taxon>Oryza</taxon>
        <taxon>Oryza sativa</taxon>
    </lineage>
</organism>
<dbReference type="Gramene" id="BGIOSGA017618-TA">
    <property type="protein sequence ID" value="BGIOSGA017618-PA"/>
    <property type="gene ID" value="BGIOSGA017618"/>
</dbReference>
<dbReference type="PANTHER" id="PTHR31286:SF166">
    <property type="entry name" value="OS01G0177800 PROTEIN"/>
    <property type="match status" value="1"/>
</dbReference>
<name>B8AWH6_ORYSI</name>
<evidence type="ECO:0000256" key="1">
    <source>
        <dbReference type="PROSITE-ProRule" id="PRU00047"/>
    </source>
</evidence>
<evidence type="ECO:0000256" key="2">
    <source>
        <dbReference type="SAM" id="MobiDB-lite"/>
    </source>
</evidence>